<proteinExistence type="inferred from homology"/>
<dbReference type="GO" id="GO:0005524">
    <property type="term" value="F:ATP binding"/>
    <property type="evidence" value="ECO:0007669"/>
    <property type="project" value="UniProtKB-KW"/>
</dbReference>
<comment type="similarity">
    <text evidence="2">Belongs to the diacylglycerol/lipid kinase family.</text>
</comment>
<dbReference type="AlphaFoldDB" id="A0A255H623"/>
<dbReference type="PROSITE" id="PS50146">
    <property type="entry name" value="DAGK"/>
    <property type="match status" value="1"/>
</dbReference>
<protein>
    <submittedName>
        <fullName evidence="10">Diacylglycerol kinase</fullName>
    </submittedName>
</protein>
<dbReference type="Pfam" id="PF00781">
    <property type="entry name" value="DAGK_cat"/>
    <property type="match status" value="1"/>
</dbReference>
<evidence type="ECO:0000313" key="11">
    <source>
        <dbReference type="Proteomes" id="UP000216311"/>
    </source>
</evidence>
<dbReference type="GO" id="GO:0008654">
    <property type="term" value="P:phospholipid biosynthetic process"/>
    <property type="evidence" value="ECO:0007669"/>
    <property type="project" value="UniProtKB-KW"/>
</dbReference>
<dbReference type="InterPro" id="IPR017438">
    <property type="entry name" value="ATP-NAD_kinase_N"/>
</dbReference>
<feature type="domain" description="DAGKc" evidence="9">
    <location>
        <begin position="22"/>
        <end position="152"/>
    </location>
</feature>
<evidence type="ECO:0000256" key="4">
    <source>
        <dbReference type="ARBA" id="ARBA00022741"/>
    </source>
</evidence>
<dbReference type="InterPro" id="IPR016064">
    <property type="entry name" value="NAD/diacylglycerol_kinase_sf"/>
</dbReference>
<sequence>MRLRGARPGRLPLEQLPVAHPGRPTRVVGIVNPVRPKAAWATNELRVACQQADWPDPEIVTTTIAEPGASQAERAVATGAGLVVAMGGDGTVRTVARGLAHSGVPLGVVPLGTANLFARNLLLPPGNLRRCVRLALHGATATVDLGWVSVRARPGFGEWLPEETFLVLAGMGHDAATVRGTTATGKSLLGWLAYLGSGARHLHRKPVRLRVSLDGRESEDTSVWSLLVGNCGRIPGGIQIFPHARLDDARLEVMQARVRNPAQWLPVAGQGLLHRPVRGSGLVLSSCHEVQVVPEVPQPVQLDGDPFSAVGEARFRVDPGAIAVRLDPRVGGGKSRVPDEGAEGG</sequence>
<evidence type="ECO:0000259" key="9">
    <source>
        <dbReference type="PROSITE" id="PS50146"/>
    </source>
</evidence>
<reference evidence="10 11" key="1">
    <citation type="submission" date="2017-07" db="EMBL/GenBank/DDBJ databases">
        <title>Draft whole genome sequences of clinical Proprionibacteriaceae strains.</title>
        <authorList>
            <person name="Bernier A.-M."/>
            <person name="Bernard K."/>
            <person name="Domingo M.-C."/>
        </authorList>
    </citation>
    <scope>NUCLEOTIDE SEQUENCE [LARGE SCALE GENOMIC DNA]</scope>
    <source>
        <strain evidence="10 11">NML 130396</strain>
    </source>
</reference>
<comment type="caution">
    <text evidence="10">The sequence shown here is derived from an EMBL/GenBank/DDBJ whole genome shotgun (WGS) entry which is preliminary data.</text>
</comment>
<evidence type="ECO:0000256" key="7">
    <source>
        <dbReference type="ARBA" id="ARBA00023209"/>
    </source>
</evidence>
<evidence type="ECO:0000256" key="8">
    <source>
        <dbReference type="ARBA" id="ARBA00023264"/>
    </source>
</evidence>
<dbReference type="PANTHER" id="PTHR12358">
    <property type="entry name" value="SPHINGOSINE KINASE"/>
    <property type="match status" value="1"/>
</dbReference>
<keyword evidence="7" id="KW-0594">Phospholipid biosynthesis</keyword>
<dbReference type="InterPro" id="IPR045540">
    <property type="entry name" value="YegS/DAGK_C"/>
</dbReference>
<evidence type="ECO:0000256" key="6">
    <source>
        <dbReference type="ARBA" id="ARBA00022840"/>
    </source>
</evidence>
<keyword evidence="8" id="KW-1208">Phospholipid metabolism</keyword>
<dbReference type="Gene3D" id="3.40.50.10330">
    <property type="entry name" value="Probable inorganic polyphosphate/atp-NAD kinase, domain 1"/>
    <property type="match status" value="1"/>
</dbReference>
<dbReference type="RefSeq" id="WP_094363387.1">
    <property type="nucleotide sequence ID" value="NZ_NMVQ01000008.1"/>
</dbReference>
<evidence type="ECO:0000256" key="5">
    <source>
        <dbReference type="ARBA" id="ARBA00022777"/>
    </source>
</evidence>
<dbReference type="PANTHER" id="PTHR12358:SF54">
    <property type="entry name" value="SPHINGOSINE KINASE RELATED PROTEIN"/>
    <property type="match status" value="1"/>
</dbReference>
<keyword evidence="7" id="KW-0444">Lipid biosynthesis</keyword>
<dbReference type="Pfam" id="PF19279">
    <property type="entry name" value="YegS_C"/>
    <property type="match status" value="1"/>
</dbReference>
<name>A0A255H623_9ACTN</name>
<evidence type="ECO:0000256" key="1">
    <source>
        <dbReference type="ARBA" id="ARBA00001946"/>
    </source>
</evidence>
<gene>
    <name evidence="10" type="ORF">CGZ93_06795</name>
</gene>
<keyword evidence="11" id="KW-1185">Reference proteome</keyword>
<dbReference type="GO" id="GO:0016301">
    <property type="term" value="F:kinase activity"/>
    <property type="evidence" value="ECO:0007669"/>
    <property type="project" value="UniProtKB-KW"/>
</dbReference>
<dbReference type="Proteomes" id="UP000216311">
    <property type="component" value="Unassembled WGS sequence"/>
</dbReference>
<evidence type="ECO:0000313" key="10">
    <source>
        <dbReference type="EMBL" id="OYO23155.1"/>
    </source>
</evidence>
<keyword evidence="6" id="KW-0067">ATP-binding</keyword>
<evidence type="ECO:0000256" key="3">
    <source>
        <dbReference type="ARBA" id="ARBA00022679"/>
    </source>
</evidence>
<dbReference type="OrthoDB" id="3171056at2"/>
<keyword evidence="3" id="KW-0808">Transferase</keyword>
<organism evidence="10 11">
    <name type="scientific">Enemella dayhoffiae</name>
    <dbReference type="NCBI Taxonomy" id="2016507"/>
    <lineage>
        <taxon>Bacteria</taxon>
        <taxon>Bacillati</taxon>
        <taxon>Actinomycetota</taxon>
        <taxon>Actinomycetes</taxon>
        <taxon>Propionibacteriales</taxon>
        <taxon>Propionibacteriaceae</taxon>
        <taxon>Enemella</taxon>
    </lineage>
</organism>
<comment type="cofactor">
    <cofactor evidence="1">
        <name>Mg(2+)</name>
        <dbReference type="ChEBI" id="CHEBI:18420"/>
    </cofactor>
</comment>
<dbReference type="InterPro" id="IPR001206">
    <property type="entry name" value="Diacylglycerol_kinase_cat_dom"/>
</dbReference>
<accession>A0A255H623</accession>
<keyword evidence="5 10" id="KW-0418">Kinase</keyword>
<dbReference type="InterPro" id="IPR050187">
    <property type="entry name" value="Lipid_Phosphate_FormReg"/>
</dbReference>
<evidence type="ECO:0000256" key="2">
    <source>
        <dbReference type="ARBA" id="ARBA00005983"/>
    </source>
</evidence>
<dbReference type="SUPFAM" id="SSF111331">
    <property type="entry name" value="NAD kinase/diacylglycerol kinase-like"/>
    <property type="match status" value="1"/>
</dbReference>
<keyword evidence="7" id="KW-0443">Lipid metabolism</keyword>
<dbReference type="EMBL" id="NMVQ01000008">
    <property type="protein sequence ID" value="OYO23155.1"/>
    <property type="molecule type" value="Genomic_DNA"/>
</dbReference>
<keyword evidence="4" id="KW-0547">Nucleotide-binding</keyword>
<dbReference type="Gene3D" id="2.60.200.40">
    <property type="match status" value="1"/>
</dbReference>